<reference evidence="2" key="1">
    <citation type="thesis" date="2021" institute="BYU ScholarsArchive" country="Provo, UT, USA">
        <title>Applications of and Algorithms for Genome Assembly and Genomic Analyses with an Emphasis on Marine Teleosts.</title>
        <authorList>
            <person name="Pickett B.D."/>
        </authorList>
    </citation>
    <scope>NUCLEOTIDE SEQUENCE</scope>
    <source>
        <strain evidence="2">HI-2016</strain>
    </source>
</reference>
<keyword evidence="3" id="KW-1185">Reference proteome</keyword>
<accession>A0A8T2PXL3</accession>
<feature type="compositionally biased region" description="Basic and acidic residues" evidence="1">
    <location>
        <begin position="1"/>
        <end position="27"/>
    </location>
</feature>
<dbReference type="EMBL" id="JAFBMS010000001">
    <property type="protein sequence ID" value="KAG9356105.1"/>
    <property type="molecule type" value="Genomic_DNA"/>
</dbReference>
<gene>
    <name evidence="2" type="ORF">JZ751_000949</name>
</gene>
<organism evidence="2 3">
    <name type="scientific">Albula glossodonta</name>
    <name type="common">roundjaw bonefish</name>
    <dbReference type="NCBI Taxonomy" id="121402"/>
    <lineage>
        <taxon>Eukaryota</taxon>
        <taxon>Metazoa</taxon>
        <taxon>Chordata</taxon>
        <taxon>Craniata</taxon>
        <taxon>Vertebrata</taxon>
        <taxon>Euteleostomi</taxon>
        <taxon>Actinopterygii</taxon>
        <taxon>Neopterygii</taxon>
        <taxon>Teleostei</taxon>
        <taxon>Albuliformes</taxon>
        <taxon>Albulidae</taxon>
        <taxon>Albula</taxon>
    </lineage>
</organism>
<evidence type="ECO:0000313" key="2">
    <source>
        <dbReference type="EMBL" id="KAG9356105.1"/>
    </source>
</evidence>
<feature type="compositionally biased region" description="Low complexity" evidence="1">
    <location>
        <begin position="61"/>
        <end position="71"/>
    </location>
</feature>
<feature type="region of interest" description="Disordered" evidence="1">
    <location>
        <begin position="1"/>
        <end position="33"/>
    </location>
</feature>
<sequence length="311" mass="32721">MGERETVSAHRERVRGNEERNEKDLKSNSRSVWSFSADSNRALRGKYRLIAQTGSSGGSGSRENSGGSSIGIPIAVPTPSPPSLGPGNVVDSHSSFHRPRSTSKYQSPPLHVVTMATSSPSLLCIITMVTNGLDLAGPEGRQAEVSPAEPSQPINPPARTRGREENRPVRHRIKMIPSMSAPPGAPPPPPPPPPLPGQGPPMAAAGMGETTYSPRAAAGTLVRCESVLSQGGLRFPKGLAWFGTISRQISRHNSTTSSVSTVSATGTYRRAPSVTSQFAVQQPHLNGGPVYPQNSTVAVTSRSIEGSPQSC</sequence>
<dbReference type="Proteomes" id="UP000824540">
    <property type="component" value="Unassembled WGS sequence"/>
</dbReference>
<evidence type="ECO:0000313" key="3">
    <source>
        <dbReference type="Proteomes" id="UP000824540"/>
    </source>
</evidence>
<evidence type="ECO:0000256" key="1">
    <source>
        <dbReference type="SAM" id="MobiDB-lite"/>
    </source>
</evidence>
<feature type="region of interest" description="Disordered" evidence="1">
    <location>
        <begin position="137"/>
        <end position="208"/>
    </location>
</feature>
<protein>
    <submittedName>
        <fullName evidence="2">Uncharacterized protein</fullName>
    </submittedName>
</protein>
<dbReference type="AlphaFoldDB" id="A0A8T2PXL3"/>
<proteinExistence type="predicted"/>
<feature type="region of interest" description="Disordered" evidence="1">
    <location>
        <begin position="52"/>
        <end position="107"/>
    </location>
</feature>
<comment type="caution">
    <text evidence="2">The sequence shown here is derived from an EMBL/GenBank/DDBJ whole genome shotgun (WGS) entry which is preliminary data.</text>
</comment>
<feature type="compositionally biased region" description="Pro residues" evidence="1">
    <location>
        <begin position="183"/>
        <end position="199"/>
    </location>
</feature>
<name>A0A8T2PXL3_9TELE</name>